<organism evidence="4 5">
    <name type="scientific">Thermosynechococcus vestitus (strain NIES-2133 / IAM M-273 / BP-1)</name>
    <dbReference type="NCBI Taxonomy" id="197221"/>
    <lineage>
        <taxon>Bacteria</taxon>
        <taxon>Bacillati</taxon>
        <taxon>Cyanobacteriota</taxon>
        <taxon>Cyanophyceae</taxon>
        <taxon>Acaryochloridales</taxon>
        <taxon>Thermosynechococcaceae</taxon>
        <taxon>Thermosynechococcus</taxon>
    </lineage>
</organism>
<evidence type="ECO:0000256" key="1">
    <source>
        <dbReference type="SAM" id="Coils"/>
    </source>
</evidence>
<dbReference type="eggNOG" id="COG0484">
    <property type="taxonomic scope" value="Bacteria"/>
</dbReference>
<keyword evidence="2" id="KW-0812">Transmembrane</keyword>
<sequence length="301" mass="34299">MSHYYKILGLQPGASKADIKAAYRRLCQECHPDKLPPETPTRARQVVEEHFKQINEAYHYLMEHGDCPSSSVEPEPVRDVGAVRPIFDPVRMEAVAQKLEQERWAIEREYERAINAINNQQQKELAYHGLKLDDLDAISSARKWGDLIQSSILFLVGLLVGRIGGFLGFLGYVWAFFCFLYMLAAIGTKAVSPRKYMIMCEIKRKTEAAKTDALQKKERRLHQQSAYIDRRIEHFKNLPLEMLSESFVQNLSDEDQFFLLLAMKQKEKDDQWQHLVGAGLGIAAAAGVVLLLSQLFLGKSS</sequence>
<dbReference type="EnsemblBacteria" id="BAC07876">
    <property type="protein sequence ID" value="BAC07876"/>
    <property type="gene ID" value="BAC07876"/>
</dbReference>
<evidence type="ECO:0000256" key="2">
    <source>
        <dbReference type="SAM" id="Phobius"/>
    </source>
</evidence>
<gene>
    <name evidence="4" type="ordered locus">tlr0324</name>
</gene>
<keyword evidence="5" id="KW-1185">Reference proteome</keyword>
<dbReference type="RefSeq" id="WP_011056179.1">
    <property type="nucleotide sequence ID" value="NC_004113.1"/>
</dbReference>
<feature type="transmembrane region" description="Helical" evidence="2">
    <location>
        <begin position="171"/>
        <end position="191"/>
    </location>
</feature>
<dbReference type="PRINTS" id="PR00625">
    <property type="entry name" value="JDOMAIN"/>
</dbReference>
<keyword evidence="2" id="KW-0472">Membrane</keyword>
<keyword evidence="1" id="KW-0175">Coiled coil</keyword>
<dbReference type="SUPFAM" id="SSF46565">
    <property type="entry name" value="Chaperone J-domain"/>
    <property type="match status" value="1"/>
</dbReference>
<keyword evidence="2" id="KW-1133">Transmembrane helix</keyword>
<dbReference type="STRING" id="197221.gene:10746907"/>
<dbReference type="InterPro" id="IPR001623">
    <property type="entry name" value="DnaJ_domain"/>
</dbReference>
<dbReference type="CDD" id="cd06257">
    <property type="entry name" value="DnaJ"/>
    <property type="match status" value="1"/>
</dbReference>
<dbReference type="InterPro" id="IPR036869">
    <property type="entry name" value="J_dom_sf"/>
</dbReference>
<dbReference type="PANTHER" id="PTHR24074">
    <property type="entry name" value="CO-CHAPERONE PROTEIN DJLA"/>
    <property type="match status" value="1"/>
</dbReference>
<dbReference type="KEGG" id="tel:tlr0324"/>
<dbReference type="Proteomes" id="UP000000440">
    <property type="component" value="Chromosome"/>
</dbReference>
<feature type="transmembrane region" description="Helical" evidence="2">
    <location>
        <begin position="275"/>
        <end position="297"/>
    </location>
</feature>
<evidence type="ECO:0000259" key="3">
    <source>
        <dbReference type="PROSITE" id="PS50076"/>
    </source>
</evidence>
<proteinExistence type="predicted"/>
<protein>
    <submittedName>
        <fullName evidence="4">Tlr0324 protein</fullName>
    </submittedName>
</protein>
<feature type="domain" description="J" evidence="3">
    <location>
        <begin position="3"/>
        <end position="91"/>
    </location>
</feature>
<dbReference type="InterPro" id="IPR050817">
    <property type="entry name" value="DjlA_DnaK_co-chaperone"/>
</dbReference>
<name>Q8DM02_THEVB</name>
<dbReference type="Pfam" id="PF00226">
    <property type="entry name" value="DnaJ"/>
    <property type="match status" value="1"/>
</dbReference>
<dbReference type="AlphaFoldDB" id="Q8DM02"/>
<dbReference type="Gene3D" id="1.10.287.110">
    <property type="entry name" value="DnaJ domain"/>
    <property type="match status" value="1"/>
</dbReference>
<evidence type="ECO:0000313" key="5">
    <source>
        <dbReference type="Proteomes" id="UP000000440"/>
    </source>
</evidence>
<accession>Q8DM02</accession>
<dbReference type="SMART" id="SM00271">
    <property type="entry name" value="DnaJ"/>
    <property type="match status" value="1"/>
</dbReference>
<evidence type="ECO:0000313" key="4">
    <source>
        <dbReference type="EMBL" id="BAC07876.1"/>
    </source>
</evidence>
<feature type="coiled-coil region" evidence="1">
    <location>
        <begin position="96"/>
        <end position="123"/>
    </location>
</feature>
<dbReference type="EMBL" id="BA000039">
    <property type="protein sequence ID" value="BAC07876.1"/>
    <property type="molecule type" value="Genomic_DNA"/>
</dbReference>
<dbReference type="PROSITE" id="PS50076">
    <property type="entry name" value="DNAJ_2"/>
    <property type="match status" value="1"/>
</dbReference>
<reference evidence="4 5" key="1">
    <citation type="journal article" date="2002" name="DNA Res.">
        <title>Complete genome structure of the thermophilic cyanobacterium Thermosynechococcus elongatus BP-1.</title>
        <authorList>
            <person name="Nakamura Y."/>
            <person name="Kaneko T."/>
            <person name="Sato S."/>
            <person name="Ikeuchi M."/>
            <person name="Katoh H."/>
            <person name="Sasamoto S."/>
            <person name="Watanabe A."/>
            <person name="Iriguchi M."/>
            <person name="Kawashima K."/>
            <person name="Kimura T."/>
            <person name="Kishida Y."/>
            <person name="Kiyokawa C."/>
            <person name="Kohara M."/>
            <person name="Matsumoto M."/>
            <person name="Matsuno A."/>
            <person name="Nakazaki N."/>
            <person name="Shimpo S."/>
            <person name="Sugimoto M."/>
            <person name="Takeuchi C."/>
            <person name="Yamada M."/>
            <person name="Tabata S."/>
        </authorList>
    </citation>
    <scope>NUCLEOTIDE SEQUENCE [LARGE SCALE GENOMIC DNA]</scope>
    <source>
        <strain evidence="5">IAM M-273 / NIES-2133 / BP-1</strain>
    </source>
</reference>